<dbReference type="STRING" id="288004.AL038_01095"/>
<evidence type="ECO:0000313" key="2">
    <source>
        <dbReference type="EMBL" id="AUI68107.2"/>
    </source>
</evidence>
<dbReference type="Proteomes" id="UP000234271">
    <property type="component" value="Chromosome"/>
</dbReference>
<feature type="chain" id="PRO_5024994356" evidence="1">
    <location>
        <begin position="25"/>
        <end position="197"/>
    </location>
</feature>
<evidence type="ECO:0000256" key="1">
    <source>
        <dbReference type="SAM" id="SignalP"/>
    </source>
</evidence>
<sequence>MKKNKYLVLLLVGLYIVLMSNITAATVEFNYPNSLEELVNTSDIIVVGKLQKVLSNKKFYGYQESAAELERVAQQTSLPLELFRTELFVKVDRLLKTDKTVDSENLIVGLITPEITTDLNSLNASMERNADNIETQIFFLRKNPDATYGFNTAMGALHLDKAQEKVLLKVQDKVLLPFGLDIRLGDFESLIKSLIKD</sequence>
<proteinExistence type="predicted"/>
<keyword evidence="3" id="KW-1185">Reference proteome</keyword>
<gene>
    <name evidence="2" type="ORF">BLE401_04940</name>
</gene>
<dbReference type="RefSeq" id="WP_145917036.1">
    <property type="nucleotide sequence ID" value="NZ_CP012373.2"/>
</dbReference>
<dbReference type="EMBL" id="CP018889">
    <property type="protein sequence ID" value="AUI68107.2"/>
    <property type="molecule type" value="Genomic_DNA"/>
</dbReference>
<name>A0A2N9YCA8_9GAMM</name>
<evidence type="ECO:0000313" key="3">
    <source>
        <dbReference type="Proteomes" id="UP000234271"/>
    </source>
</evidence>
<protein>
    <submittedName>
        <fullName evidence="2">Uncharacterized protein</fullName>
    </submittedName>
</protein>
<feature type="signal peptide" evidence="1">
    <location>
        <begin position="1"/>
        <end position="24"/>
    </location>
</feature>
<accession>A0A2N9YCA8</accession>
<keyword evidence="1" id="KW-0732">Signal</keyword>
<organism evidence="2 3">
    <name type="scientific">Beggiatoa leptomitoformis</name>
    <dbReference type="NCBI Taxonomy" id="288004"/>
    <lineage>
        <taxon>Bacteria</taxon>
        <taxon>Pseudomonadati</taxon>
        <taxon>Pseudomonadota</taxon>
        <taxon>Gammaproteobacteria</taxon>
        <taxon>Thiotrichales</taxon>
        <taxon>Thiotrichaceae</taxon>
        <taxon>Beggiatoa</taxon>
    </lineage>
</organism>
<reference evidence="3" key="1">
    <citation type="submission" date="2016-12" db="EMBL/GenBank/DDBJ databases">
        <title>Complete Genome Sequence of Beggiatoa leptomitiformis D-401.</title>
        <authorList>
            <person name="Fomenkov A."/>
            <person name="Vincze T."/>
            <person name="Grabovich M."/>
            <person name="Anton B.P."/>
            <person name="Dubinina G."/>
            <person name="Orlova M."/>
            <person name="Belousova E."/>
            <person name="Roberts R.J."/>
        </authorList>
    </citation>
    <scope>NUCLEOTIDE SEQUENCE [LARGE SCALE GENOMIC DNA]</scope>
    <source>
        <strain evidence="3">D-401</strain>
    </source>
</reference>
<dbReference type="AlphaFoldDB" id="A0A2N9YCA8"/>